<dbReference type="Proteomes" id="UP000509750">
    <property type="component" value="Chromosome"/>
</dbReference>
<dbReference type="KEGG" id="halg:HUG10_02610"/>
<accession>A0A7D5KWE3</accession>
<feature type="region of interest" description="Disordered" evidence="1">
    <location>
        <begin position="248"/>
        <end position="268"/>
    </location>
</feature>
<feature type="region of interest" description="Disordered" evidence="1">
    <location>
        <begin position="23"/>
        <end position="50"/>
    </location>
</feature>
<feature type="compositionally biased region" description="Polar residues" evidence="1">
    <location>
        <begin position="159"/>
        <end position="175"/>
    </location>
</feature>
<keyword evidence="3" id="KW-1185">Reference proteome</keyword>
<protein>
    <submittedName>
        <fullName evidence="2">Uncharacterized protein</fullName>
    </submittedName>
</protein>
<feature type="region of interest" description="Disordered" evidence="1">
    <location>
        <begin position="159"/>
        <end position="192"/>
    </location>
</feature>
<proteinExistence type="predicted"/>
<reference evidence="2 3" key="1">
    <citation type="submission" date="2020-07" db="EMBL/GenBank/DDBJ databases">
        <title>Gai3-2, isolated from salt lake.</title>
        <authorList>
            <person name="Cui H."/>
            <person name="Shi X."/>
        </authorList>
    </citation>
    <scope>NUCLEOTIDE SEQUENCE [LARGE SCALE GENOMIC DNA]</scope>
    <source>
        <strain evidence="2 3">Gai3-2</strain>
    </source>
</reference>
<organism evidence="2 3">
    <name type="scientific">Halorarum halophilum</name>
    <dbReference type="NCBI Taxonomy" id="2743090"/>
    <lineage>
        <taxon>Archaea</taxon>
        <taxon>Methanobacteriati</taxon>
        <taxon>Methanobacteriota</taxon>
        <taxon>Stenosarchaea group</taxon>
        <taxon>Halobacteria</taxon>
        <taxon>Halobacteriales</taxon>
        <taxon>Haloferacaceae</taxon>
        <taxon>Halorarum</taxon>
    </lineage>
</organism>
<dbReference type="GeneID" id="56027689"/>
<dbReference type="OrthoDB" id="239724at2157"/>
<dbReference type="EMBL" id="CP058529">
    <property type="protein sequence ID" value="QLG26498.1"/>
    <property type="molecule type" value="Genomic_DNA"/>
</dbReference>
<dbReference type="RefSeq" id="WP_179168073.1">
    <property type="nucleotide sequence ID" value="NZ_CP058529.1"/>
</dbReference>
<evidence type="ECO:0000313" key="3">
    <source>
        <dbReference type="Proteomes" id="UP000509750"/>
    </source>
</evidence>
<sequence>MVPAGIALVLVAALMASSVTAAEPGEASHSQEMDGGVPNDVGGEPNDVMGNATEVETSQSVNATLSSGSDADWYAVNATSGDSLIAELALRTNDSDQSIKVELFRPTGERIAEYTEDQMHGPQYVAGNGPFGEQELGVAADVAEGNRTYYVRVTESQWAETDENASSPYTLSVRSSDLDRYDPNENSSVASTLSVGDSVNATAASYDHDVYAVDVEGGENVTVSVRETGESGSAFSSMLAVTTNASADVATNPEDGGSGHRTTGSTFVLSPDENETYYLVYAEADDNAALLGTENYTLTVEDGQSSDGDDVPLC</sequence>
<evidence type="ECO:0000313" key="2">
    <source>
        <dbReference type="EMBL" id="QLG26498.1"/>
    </source>
</evidence>
<dbReference type="Gene3D" id="2.60.120.380">
    <property type="match status" value="2"/>
</dbReference>
<dbReference type="AlphaFoldDB" id="A0A7D5KWE3"/>
<evidence type="ECO:0000256" key="1">
    <source>
        <dbReference type="SAM" id="MobiDB-lite"/>
    </source>
</evidence>
<gene>
    <name evidence="2" type="ORF">HUG10_02610</name>
</gene>
<name>A0A7D5KWE3_9EURY</name>